<dbReference type="InParanoid" id="G0PCX5"/>
<name>G0PCX5_CAEBE</name>
<dbReference type="EMBL" id="GL380256">
    <property type="protein sequence ID" value="EGT51439.1"/>
    <property type="molecule type" value="Genomic_DNA"/>
</dbReference>
<evidence type="ECO:0000313" key="2">
    <source>
        <dbReference type="Proteomes" id="UP000008068"/>
    </source>
</evidence>
<organism evidence="2">
    <name type="scientific">Caenorhabditis brenneri</name>
    <name type="common">Nematode worm</name>
    <dbReference type="NCBI Taxonomy" id="135651"/>
    <lineage>
        <taxon>Eukaryota</taxon>
        <taxon>Metazoa</taxon>
        <taxon>Ecdysozoa</taxon>
        <taxon>Nematoda</taxon>
        <taxon>Chromadorea</taxon>
        <taxon>Rhabditida</taxon>
        <taxon>Rhabditina</taxon>
        <taxon>Rhabditomorpha</taxon>
        <taxon>Rhabditoidea</taxon>
        <taxon>Rhabditidae</taxon>
        <taxon>Peloderinae</taxon>
        <taxon>Caenorhabditis</taxon>
    </lineage>
</organism>
<dbReference type="Proteomes" id="UP000008068">
    <property type="component" value="Unassembled WGS sequence"/>
</dbReference>
<accession>G0PCX5</accession>
<protein>
    <submittedName>
        <fullName evidence="1">Uncharacterized protein</fullName>
    </submittedName>
</protein>
<proteinExistence type="predicted"/>
<gene>
    <name evidence="1" type="ORF">CAEBREN_25431</name>
</gene>
<evidence type="ECO:0000313" key="1">
    <source>
        <dbReference type="EMBL" id="EGT51439.1"/>
    </source>
</evidence>
<sequence length="12" mass="1441">MMPHICMICKSF</sequence>
<reference evidence="2" key="1">
    <citation type="submission" date="2011-07" db="EMBL/GenBank/DDBJ databases">
        <authorList>
            <consortium name="Caenorhabditis brenneri Sequencing and Analysis Consortium"/>
            <person name="Wilson R.K."/>
        </authorList>
    </citation>
    <scope>NUCLEOTIDE SEQUENCE [LARGE SCALE GENOMIC DNA]</scope>
    <source>
        <strain evidence="2">PB2801</strain>
    </source>
</reference>
<keyword evidence="2" id="KW-1185">Reference proteome</keyword>